<dbReference type="InterPro" id="IPR025664">
    <property type="entry name" value="Spore_III_AC/AD"/>
</dbReference>
<sequence length="111" mass="12791">MTLSTVCKDPNEGPFLCLKVEGVFLSFISPYPHAYRCKNGGGSFTELQDVLRVAGVGLVIAFLHLFFEQTGKKEFSFFIFFIAYIYITAEMLRFLRLFFSEITSFFQWLSI</sequence>
<name>A0ABV8X869_9LACT</name>
<dbReference type="Pfam" id="PF06686">
    <property type="entry name" value="SpoIIIAC"/>
    <property type="match status" value="1"/>
</dbReference>
<keyword evidence="1" id="KW-1133">Transmembrane helix</keyword>
<feature type="transmembrane region" description="Helical" evidence="1">
    <location>
        <begin position="50"/>
        <end position="67"/>
    </location>
</feature>
<keyword evidence="1" id="KW-0812">Transmembrane</keyword>
<proteinExistence type="predicted"/>
<dbReference type="Proteomes" id="UP001595817">
    <property type="component" value="Unassembled WGS sequence"/>
</dbReference>
<dbReference type="RefSeq" id="WP_378155749.1">
    <property type="nucleotide sequence ID" value="NZ_JBHSEC010000019.1"/>
</dbReference>
<keyword evidence="3" id="KW-1185">Reference proteome</keyword>
<evidence type="ECO:0000313" key="3">
    <source>
        <dbReference type="Proteomes" id="UP001595817"/>
    </source>
</evidence>
<evidence type="ECO:0000313" key="2">
    <source>
        <dbReference type="EMBL" id="MFC4411145.1"/>
    </source>
</evidence>
<organism evidence="2 3">
    <name type="scientific">Chungangia koreensis</name>
    <dbReference type="NCBI Taxonomy" id="752657"/>
    <lineage>
        <taxon>Bacteria</taxon>
        <taxon>Bacillati</taxon>
        <taxon>Bacillota</taxon>
        <taxon>Bacilli</taxon>
        <taxon>Lactobacillales</taxon>
        <taxon>Chungangia</taxon>
    </lineage>
</organism>
<gene>
    <name evidence="2" type="ORF">ACFOZY_12015</name>
</gene>
<evidence type="ECO:0000256" key="1">
    <source>
        <dbReference type="SAM" id="Phobius"/>
    </source>
</evidence>
<feature type="transmembrane region" description="Helical" evidence="1">
    <location>
        <begin position="79"/>
        <end position="99"/>
    </location>
</feature>
<protein>
    <submittedName>
        <fullName evidence="2">SpoIIIAC/SpoIIIAD family protein</fullName>
    </submittedName>
</protein>
<dbReference type="EMBL" id="JBHSEC010000019">
    <property type="protein sequence ID" value="MFC4411145.1"/>
    <property type="molecule type" value="Genomic_DNA"/>
</dbReference>
<reference evidence="3" key="1">
    <citation type="journal article" date="2019" name="Int. J. Syst. Evol. Microbiol.">
        <title>The Global Catalogue of Microorganisms (GCM) 10K type strain sequencing project: providing services to taxonomists for standard genome sequencing and annotation.</title>
        <authorList>
            <consortium name="The Broad Institute Genomics Platform"/>
            <consortium name="The Broad Institute Genome Sequencing Center for Infectious Disease"/>
            <person name="Wu L."/>
            <person name="Ma J."/>
        </authorList>
    </citation>
    <scope>NUCLEOTIDE SEQUENCE [LARGE SCALE GENOMIC DNA]</scope>
    <source>
        <strain evidence="3">CCUG 59778</strain>
    </source>
</reference>
<keyword evidence="1" id="KW-0472">Membrane</keyword>
<accession>A0ABV8X869</accession>
<comment type="caution">
    <text evidence="2">The sequence shown here is derived from an EMBL/GenBank/DDBJ whole genome shotgun (WGS) entry which is preliminary data.</text>
</comment>